<dbReference type="InterPro" id="IPR003374">
    <property type="entry name" value="ApbE-like_sf"/>
</dbReference>
<keyword evidence="4" id="KW-1003">Cell membrane</keyword>
<feature type="signal peptide" evidence="20">
    <location>
        <begin position="1"/>
        <end position="25"/>
    </location>
</feature>
<feature type="chain" id="PRO_5001996739" description="FAD:protein FMN transferase" evidence="20">
    <location>
        <begin position="26"/>
        <end position="353"/>
    </location>
</feature>
<dbReference type="PANTHER" id="PTHR30040">
    <property type="entry name" value="THIAMINE BIOSYNTHESIS LIPOPROTEIN APBE"/>
    <property type="match status" value="1"/>
</dbReference>
<evidence type="ECO:0000256" key="14">
    <source>
        <dbReference type="ARBA" id="ARBA00023288"/>
    </source>
</evidence>
<evidence type="ECO:0000256" key="10">
    <source>
        <dbReference type="ARBA" id="ARBA00022827"/>
    </source>
</evidence>
<keyword evidence="10 18" id="KW-0274">FAD</keyword>
<comment type="function">
    <text evidence="20">Flavin transferase that catalyzes the transfer of the FMN moiety of FAD and its covalent binding to the hydroxyl group of a threonine residue in a target flavoprotein.</text>
</comment>
<keyword evidence="7 18" id="KW-0808">Transferase</keyword>
<comment type="caution">
    <text evidence="21">The sequence shown here is derived from an EMBL/GenBank/DDBJ whole genome shotgun (WGS) entry which is preliminary data.</text>
</comment>
<organism evidence="21 22">
    <name type="scientific">Gallibacterium genomosp. 2</name>
    <dbReference type="NCBI Taxonomy" id="155517"/>
    <lineage>
        <taxon>Bacteria</taxon>
        <taxon>Pseudomonadati</taxon>
        <taxon>Pseudomonadota</taxon>
        <taxon>Gammaproteobacteria</taxon>
        <taxon>Pasteurellales</taxon>
        <taxon>Pasteurellaceae</taxon>
        <taxon>Gallibacterium</taxon>
    </lineage>
</organism>
<dbReference type="Gene3D" id="3.10.520.10">
    <property type="entry name" value="ApbE-like domains"/>
    <property type="match status" value="1"/>
</dbReference>
<evidence type="ECO:0000256" key="6">
    <source>
        <dbReference type="ARBA" id="ARBA00022630"/>
    </source>
</evidence>
<dbReference type="Pfam" id="PF02424">
    <property type="entry name" value="ApbE"/>
    <property type="match status" value="1"/>
</dbReference>
<protein>
    <recommendedName>
        <fullName evidence="3 18">FAD:protein FMN transferase</fullName>
        <ecNumber evidence="2 18">2.7.1.180</ecNumber>
    </recommendedName>
    <alternativeName>
        <fullName evidence="15 18">Flavin transferase</fullName>
    </alternativeName>
</protein>
<evidence type="ECO:0000256" key="15">
    <source>
        <dbReference type="ARBA" id="ARBA00031306"/>
    </source>
</evidence>
<name>A0A0A2XHH7_9PAST</name>
<gene>
    <name evidence="21" type="ORF">P375_06910</name>
</gene>
<dbReference type="EMBL" id="JPXY01000030">
    <property type="protein sequence ID" value="KGQ31811.1"/>
    <property type="molecule type" value="Genomic_DNA"/>
</dbReference>
<dbReference type="SUPFAM" id="SSF143631">
    <property type="entry name" value="ApbE-like"/>
    <property type="match status" value="1"/>
</dbReference>
<evidence type="ECO:0000256" key="17">
    <source>
        <dbReference type="ARBA" id="ARBA00060485"/>
    </source>
</evidence>
<dbReference type="GO" id="GO:0005886">
    <property type="term" value="C:plasma membrane"/>
    <property type="evidence" value="ECO:0007669"/>
    <property type="project" value="UniProtKB-SubCell"/>
</dbReference>
<feature type="binding site" evidence="19">
    <location>
        <position position="298"/>
    </location>
    <ligand>
        <name>Mg(2+)</name>
        <dbReference type="ChEBI" id="CHEBI:18420"/>
    </ligand>
</feature>
<dbReference type="GO" id="GO:0046872">
    <property type="term" value="F:metal ion binding"/>
    <property type="evidence" value="ECO:0007669"/>
    <property type="project" value="UniProtKB-UniRule"/>
</dbReference>
<dbReference type="PANTHER" id="PTHR30040:SF2">
    <property type="entry name" value="FAD:PROTEIN FMN TRANSFERASE"/>
    <property type="match status" value="1"/>
</dbReference>
<accession>A0A0A2XHH7</accession>
<evidence type="ECO:0000256" key="13">
    <source>
        <dbReference type="ARBA" id="ARBA00023139"/>
    </source>
</evidence>
<dbReference type="Proteomes" id="UP000030418">
    <property type="component" value="Unassembled WGS sequence"/>
</dbReference>
<evidence type="ECO:0000256" key="16">
    <source>
        <dbReference type="ARBA" id="ARBA00048540"/>
    </source>
</evidence>
<evidence type="ECO:0000256" key="9">
    <source>
        <dbReference type="ARBA" id="ARBA00022729"/>
    </source>
</evidence>
<sequence length="353" mass="39216">MLRKVKTVYSWAIALLLVSSLTACQKDPEIVTLSGKTMGTTYHIKYLDKGINTGPEMIHQQIDQLLKEVNNQMSTYQKDSELSRFNRSKEINKPFEVSKDFAEVVQAAIQLHQKTEGALDVTVGPLVNLWGFGPEKRLDKEPASEEIEKRKAWIGIDKLSVSEIDGKPVLIKKIPELYVDLSSIAKGFGVDKVASYLESIGVSDYLVEIGGEIHTKGVNEKGQAWQIAIEKPEFDGSRAVEQIVGLSNLSMATSGDYRNYFEENGKRFSHEIDPKTGYPLQHNLASITVVDPSCMIADGYATGLYVLGAEKALQLAEKDNLAIYLIVKTEKGFEVKMSSAFAKLLYDNKEGEK</sequence>
<evidence type="ECO:0000313" key="21">
    <source>
        <dbReference type="EMBL" id="KGQ31811.1"/>
    </source>
</evidence>
<evidence type="ECO:0000256" key="8">
    <source>
        <dbReference type="ARBA" id="ARBA00022723"/>
    </source>
</evidence>
<dbReference type="PROSITE" id="PS51257">
    <property type="entry name" value="PROKAR_LIPOPROTEIN"/>
    <property type="match status" value="1"/>
</dbReference>
<keyword evidence="13" id="KW-0564">Palmitate</keyword>
<evidence type="ECO:0000256" key="12">
    <source>
        <dbReference type="ARBA" id="ARBA00023136"/>
    </source>
</evidence>
<dbReference type="GO" id="GO:0016740">
    <property type="term" value="F:transferase activity"/>
    <property type="evidence" value="ECO:0007669"/>
    <property type="project" value="UniProtKB-UniRule"/>
</dbReference>
<keyword evidence="8 18" id="KW-0479">Metal-binding</keyword>
<comment type="cofactor">
    <cofactor evidence="19">
        <name>Mg(2+)</name>
        <dbReference type="ChEBI" id="CHEBI:18420"/>
    </cofactor>
    <cofactor evidence="19">
        <name>Mn(2+)</name>
        <dbReference type="ChEBI" id="CHEBI:29035"/>
    </cofactor>
    <text evidence="19">Magnesium. Can also use manganese.</text>
</comment>
<evidence type="ECO:0000256" key="20">
    <source>
        <dbReference type="RuleBase" id="RU363002"/>
    </source>
</evidence>
<dbReference type="RefSeq" id="WP_052121814.1">
    <property type="nucleotide sequence ID" value="NZ_JPXY01000030.1"/>
</dbReference>
<keyword evidence="14 20" id="KW-0449">Lipoprotein</keyword>
<keyword evidence="5 20" id="KW-0997">Cell inner membrane</keyword>
<keyword evidence="6 18" id="KW-0285">Flavoprotein</keyword>
<dbReference type="AlphaFoldDB" id="A0A0A2XHH7"/>
<evidence type="ECO:0000256" key="7">
    <source>
        <dbReference type="ARBA" id="ARBA00022679"/>
    </source>
</evidence>
<dbReference type="EC" id="2.7.1.180" evidence="2 18"/>
<keyword evidence="22" id="KW-1185">Reference proteome</keyword>
<evidence type="ECO:0000256" key="1">
    <source>
        <dbReference type="ARBA" id="ARBA00008282"/>
    </source>
</evidence>
<feature type="binding site" evidence="19">
    <location>
        <position position="183"/>
    </location>
    <ligand>
        <name>Mg(2+)</name>
        <dbReference type="ChEBI" id="CHEBI:18420"/>
    </ligand>
</feature>
<keyword evidence="12" id="KW-0472">Membrane</keyword>
<evidence type="ECO:0000313" key="22">
    <source>
        <dbReference type="Proteomes" id="UP000030418"/>
    </source>
</evidence>
<feature type="binding site" evidence="19">
    <location>
        <position position="302"/>
    </location>
    <ligand>
        <name>Mg(2+)</name>
        <dbReference type="ChEBI" id="CHEBI:18420"/>
    </ligand>
</feature>
<dbReference type="PIRSF" id="PIRSF006268">
    <property type="entry name" value="ApbE"/>
    <property type="match status" value="1"/>
</dbReference>
<reference evidence="21 22" key="1">
    <citation type="submission" date="2014-08" db="EMBL/GenBank/DDBJ databases">
        <title>Chaperone-usher fimbriae in a diverse selection of Gallibacterium genomes.</title>
        <authorList>
            <person name="Kudirkiene E."/>
            <person name="Bager R.J."/>
            <person name="Johnson T.J."/>
            <person name="Bojesen A.M."/>
        </authorList>
    </citation>
    <scope>NUCLEOTIDE SEQUENCE [LARGE SCALE GENOMIC DNA]</scope>
    <source>
        <strain evidence="21 22">CCM5976</strain>
    </source>
</reference>
<comment type="subcellular location">
    <subcellularLocation>
        <location evidence="17 20">Cell inner membrane</location>
        <topology evidence="17 20">Lipid-anchor</topology>
        <orientation evidence="17 20">Periplasmic side</orientation>
    </subcellularLocation>
</comment>
<evidence type="ECO:0000256" key="3">
    <source>
        <dbReference type="ARBA" id="ARBA00016337"/>
    </source>
</evidence>
<comment type="similarity">
    <text evidence="1 18 20">Belongs to the ApbE family.</text>
</comment>
<keyword evidence="11 18" id="KW-0460">Magnesium</keyword>
<proteinExistence type="inferred from homology"/>
<evidence type="ECO:0000256" key="4">
    <source>
        <dbReference type="ARBA" id="ARBA00022475"/>
    </source>
</evidence>
<evidence type="ECO:0000256" key="5">
    <source>
        <dbReference type="ARBA" id="ARBA00022519"/>
    </source>
</evidence>
<dbReference type="InterPro" id="IPR024932">
    <property type="entry name" value="ApbE"/>
</dbReference>
<keyword evidence="9 20" id="KW-0732">Signal</keyword>
<evidence type="ECO:0000256" key="18">
    <source>
        <dbReference type="PIRNR" id="PIRNR006268"/>
    </source>
</evidence>
<evidence type="ECO:0000256" key="2">
    <source>
        <dbReference type="ARBA" id="ARBA00011955"/>
    </source>
</evidence>
<comment type="catalytic activity">
    <reaction evidence="16 18 20">
        <text>L-threonyl-[protein] + FAD = FMN-L-threonyl-[protein] + AMP + H(+)</text>
        <dbReference type="Rhea" id="RHEA:36847"/>
        <dbReference type="Rhea" id="RHEA-COMP:11060"/>
        <dbReference type="Rhea" id="RHEA-COMP:11061"/>
        <dbReference type="ChEBI" id="CHEBI:15378"/>
        <dbReference type="ChEBI" id="CHEBI:30013"/>
        <dbReference type="ChEBI" id="CHEBI:57692"/>
        <dbReference type="ChEBI" id="CHEBI:74257"/>
        <dbReference type="ChEBI" id="CHEBI:456215"/>
        <dbReference type="EC" id="2.7.1.180"/>
    </reaction>
</comment>
<dbReference type="FunFam" id="3.10.520.10:FF:000001">
    <property type="entry name" value="FAD:protein FMN transferase"/>
    <property type="match status" value="1"/>
</dbReference>
<evidence type="ECO:0000256" key="11">
    <source>
        <dbReference type="ARBA" id="ARBA00022842"/>
    </source>
</evidence>
<evidence type="ECO:0000256" key="19">
    <source>
        <dbReference type="PIRSR" id="PIRSR006268-2"/>
    </source>
</evidence>